<dbReference type="Proteomes" id="UP000011782">
    <property type="component" value="Unassembled WGS sequence"/>
</dbReference>
<reference evidence="1 2" key="1">
    <citation type="submission" date="2013-02" db="EMBL/GenBank/DDBJ databases">
        <title>Co-occurrence of anaerobic bacteria in colorectal carcinomas.</title>
        <authorList>
            <person name="Holt R.A."/>
            <person name="Warren R.L."/>
            <person name="Allen-Vercoe E."/>
            <person name="Pleasance S."/>
            <person name="Freeman D.J."/>
            <person name="Watson P."/>
            <person name="Moore R."/>
            <person name="Cochrane K."/>
        </authorList>
    </citation>
    <scope>NUCLEOTIDE SEQUENCE [LARGE SCALE GENOMIC DNA]</scope>
    <source>
        <strain evidence="1 2">CC57C</strain>
    </source>
</reference>
<evidence type="ECO:0000313" key="2">
    <source>
        <dbReference type="Proteomes" id="UP000011782"/>
    </source>
</evidence>
<protein>
    <submittedName>
        <fullName evidence="1">Uncharacterized protein</fullName>
    </submittedName>
</protein>
<dbReference type="OrthoDB" id="8592743at2"/>
<dbReference type="EMBL" id="AOTD01000081">
    <property type="protein sequence ID" value="EMG31033.1"/>
    <property type="molecule type" value="Genomic_DNA"/>
</dbReference>
<feature type="non-terminal residue" evidence="1">
    <location>
        <position position="98"/>
    </location>
</feature>
<gene>
    <name evidence="1" type="ORF">H740_03362</name>
</gene>
<comment type="caution">
    <text evidence="1">The sequence shown here is derived from an EMBL/GenBank/DDBJ whole genome shotgun (WGS) entry which is preliminary data.</text>
</comment>
<name>M3JCL1_9BACT</name>
<dbReference type="STRING" id="1073353.H740_03362"/>
<proteinExistence type="predicted"/>
<organism evidence="1 2">
    <name type="scientific">Campylobacter showae CC57C</name>
    <dbReference type="NCBI Taxonomy" id="1073353"/>
    <lineage>
        <taxon>Bacteria</taxon>
        <taxon>Pseudomonadati</taxon>
        <taxon>Campylobacterota</taxon>
        <taxon>Epsilonproteobacteria</taxon>
        <taxon>Campylobacterales</taxon>
        <taxon>Campylobacteraceae</taxon>
        <taxon>Campylobacter</taxon>
    </lineage>
</organism>
<evidence type="ECO:0000313" key="1">
    <source>
        <dbReference type="EMBL" id="EMG31033.1"/>
    </source>
</evidence>
<sequence>MAKRKPTRTEQRRQESLNRYIDALFNKNSRLDAIRIDLYYKQDNDSKVSLEEFDQDINHLYANRRSNAIFKNIVGYVIKMESTNNNNYPVLCSIRTKK</sequence>
<accession>M3JCL1</accession>
<dbReference type="AlphaFoldDB" id="M3JCL1"/>